<sequence length="164" mass="18883">MTDRYHPFVHHIAQFPHLPRRHAQNRWRYARLDPSSLLMVVMRDHEGSMLQTLQAQTNMNKCRNLLLILVAHIKTNPSVLGPHALGLQRRGHKADLWLAGSNSRTAVRGEHGHWLWHAGTISRVSHEQHNSRISHGDVLTRLKREKYAILSPTSSLIAIMKDRI</sequence>
<dbReference type="Proteomes" id="UP000076727">
    <property type="component" value="Unassembled WGS sequence"/>
</dbReference>
<accession>A0A165RXX3</accession>
<keyword evidence="2" id="KW-1185">Reference proteome</keyword>
<organism evidence="1 2">
    <name type="scientific">Daedalea quercina L-15889</name>
    <dbReference type="NCBI Taxonomy" id="1314783"/>
    <lineage>
        <taxon>Eukaryota</taxon>
        <taxon>Fungi</taxon>
        <taxon>Dikarya</taxon>
        <taxon>Basidiomycota</taxon>
        <taxon>Agaricomycotina</taxon>
        <taxon>Agaricomycetes</taxon>
        <taxon>Polyporales</taxon>
        <taxon>Fomitopsis</taxon>
    </lineage>
</organism>
<protein>
    <submittedName>
        <fullName evidence="1">Uncharacterized protein</fullName>
    </submittedName>
</protein>
<name>A0A165RXX3_9APHY</name>
<proteinExistence type="predicted"/>
<dbReference type="EMBL" id="KV429046">
    <property type="protein sequence ID" value="KZT71288.1"/>
    <property type="molecule type" value="Genomic_DNA"/>
</dbReference>
<evidence type="ECO:0000313" key="2">
    <source>
        <dbReference type="Proteomes" id="UP000076727"/>
    </source>
</evidence>
<dbReference type="AlphaFoldDB" id="A0A165RXX3"/>
<reference evidence="1 2" key="1">
    <citation type="journal article" date="2016" name="Mol. Biol. Evol.">
        <title>Comparative Genomics of Early-Diverging Mushroom-Forming Fungi Provides Insights into the Origins of Lignocellulose Decay Capabilities.</title>
        <authorList>
            <person name="Nagy L.G."/>
            <person name="Riley R."/>
            <person name="Tritt A."/>
            <person name="Adam C."/>
            <person name="Daum C."/>
            <person name="Floudas D."/>
            <person name="Sun H."/>
            <person name="Yadav J.S."/>
            <person name="Pangilinan J."/>
            <person name="Larsson K.H."/>
            <person name="Matsuura K."/>
            <person name="Barry K."/>
            <person name="Labutti K."/>
            <person name="Kuo R."/>
            <person name="Ohm R.A."/>
            <person name="Bhattacharya S.S."/>
            <person name="Shirouzu T."/>
            <person name="Yoshinaga Y."/>
            <person name="Martin F.M."/>
            <person name="Grigoriev I.V."/>
            <person name="Hibbett D.S."/>
        </authorList>
    </citation>
    <scope>NUCLEOTIDE SEQUENCE [LARGE SCALE GENOMIC DNA]</scope>
    <source>
        <strain evidence="1 2">L-15889</strain>
    </source>
</reference>
<evidence type="ECO:0000313" key="1">
    <source>
        <dbReference type="EMBL" id="KZT71288.1"/>
    </source>
</evidence>
<gene>
    <name evidence="1" type="ORF">DAEQUDRAFT_123712</name>
</gene>